<evidence type="ECO:0000256" key="6">
    <source>
        <dbReference type="ARBA" id="ARBA00022741"/>
    </source>
</evidence>
<reference evidence="14 15" key="1">
    <citation type="submission" date="2018-11" db="EMBL/GenBank/DDBJ databases">
        <title>Lysobacter cryohumiis sp. nov., isolated from soil in the Tianshan Mountains, Xinjiang, China.</title>
        <authorList>
            <person name="Luo Y."/>
            <person name="Sheng H."/>
        </authorList>
    </citation>
    <scope>NUCLEOTIDE SEQUENCE [LARGE SCALE GENOMIC DNA]</scope>
    <source>
        <strain evidence="14 15">ZS60</strain>
    </source>
</reference>
<evidence type="ECO:0000256" key="8">
    <source>
        <dbReference type="ARBA" id="ARBA00022840"/>
    </source>
</evidence>
<evidence type="ECO:0000256" key="4">
    <source>
        <dbReference type="ARBA" id="ARBA00022679"/>
    </source>
</evidence>
<dbReference type="Pfam" id="PF00294">
    <property type="entry name" value="PfkB"/>
    <property type="match status" value="1"/>
</dbReference>
<dbReference type="PROSITE" id="PS00584">
    <property type="entry name" value="PFKB_KINASES_2"/>
    <property type="match status" value="1"/>
</dbReference>
<feature type="binding site" evidence="12">
    <location>
        <position position="186"/>
    </location>
    <ligand>
        <name>ATP</name>
        <dbReference type="ChEBI" id="CHEBI:30616"/>
    </ligand>
</feature>
<feature type="active site" description="Proton acceptor" evidence="12">
    <location>
        <position position="271"/>
    </location>
</feature>
<comment type="similarity">
    <text evidence="1">Belongs to the carbohydrate kinase pfkB family.</text>
</comment>
<evidence type="ECO:0000256" key="1">
    <source>
        <dbReference type="ARBA" id="ARBA00005380"/>
    </source>
</evidence>
<accession>A0A3M8T358</accession>
<feature type="binding site" evidence="12">
    <location>
        <position position="303"/>
    </location>
    <ligand>
        <name>K(+)</name>
        <dbReference type="ChEBI" id="CHEBI:29103"/>
    </ligand>
</feature>
<keyword evidence="6 12" id="KW-0547">Nucleotide-binding</keyword>
<dbReference type="GO" id="GO:0046872">
    <property type="term" value="F:metal ion binding"/>
    <property type="evidence" value="ECO:0007669"/>
    <property type="project" value="UniProtKB-KW"/>
</dbReference>
<gene>
    <name evidence="12" type="primary">rbsK</name>
    <name evidence="14" type="ORF">EER27_00560</name>
</gene>
<evidence type="ECO:0000256" key="12">
    <source>
        <dbReference type="HAMAP-Rule" id="MF_01987"/>
    </source>
</evidence>
<evidence type="ECO:0000256" key="3">
    <source>
        <dbReference type="ARBA" id="ARBA00016943"/>
    </source>
</evidence>
<keyword evidence="12" id="KW-0963">Cytoplasm</keyword>
<comment type="function">
    <text evidence="12">Catalyzes the phosphorylation of ribose at O-5 in a reaction requiring ATP and magnesium. The resulting D-ribose-5-phosphate can then be used either for sythesis of nucleotides, histidine, and tryptophan, or as a component of the pentose phosphate pathway.</text>
</comment>
<comment type="subunit">
    <text evidence="12">Homodimer.</text>
</comment>
<keyword evidence="8 12" id="KW-0067">ATP-binding</keyword>
<keyword evidence="11 12" id="KW-0119">Carbohydrate metabolism</keyword>
<feature type="binding site" evidence="12">
    <location>
        <position position="141"/>
    </location>
    <ligand>
        <name>substrate</name>
    </ligand>
</feature>
<evidence type="ECO:0000259" key="13">
    <source>
        <dbReference type="Pfam" id="PF00294"/>
    </source>
</evidence>
<evidence type="ECO:0000313" key="14">
    <source>
        <dbReference type="EMBL" id="RNF85964.1"/>
    </source>
</evidence>
<dbReference type="RefSeq" id="WP_123086086.1">
    <property type="nucleotide sequence ID" value="NZ_RIBS01000001.1"/>
</dbReference>
<evidence type="ECO:0000256" key="5">
    <source>
        <dbReference type="ARBA" id="ARBA00022723"/>
    </source>
</evidence>
<keyword evidence="4 12" id="KW-0808">Transferase</keyword>
<dbReference type="HAMAP" id="MF_01987">
    <property type="entry name" value="Ribokinase"/>
    <property type="match status" value="1"/>
</dbReference>
<dbReference type="GO" id="GO:0004747">
    <property type="term" value="F:ribokinase activity"/>
    <property type="evidence" value="ECO:0007669"/>
    <property type="project" value="UniProtKB-UniRule"/>
</dbReference>
<evidence type="ECO:0000256" key="9">
    <source>
        <dbReference type="ARBA" id="ARBA00022842"/>
    </source>
</evidence>
<dbReference type="CDD" id="cd01174">
    <property type="entry name" value="ribokinase"/>
    <property type="match status" value="1"/>
</dbReference>
<comment type="activity regulation">
    <text evidence="12">Activated by a monovalent cation that binds near, but not in, the active site. The most likely occupant of the site in vivo is potassium. Ion binding induces a conformational change that may alter substrate affinity.</text>
</comment>
<dbReference type="PRINTS" id="PR00990">
    <property type="entry name" value="RIBOKINASE"/>
</dbReference>
<dbReference type="InterPro" id="IPR011877">
    <property type="entry name" value="Ribokinase"/>
</dbReference>
<dbReference type="Gene3D" id="3.40.1190.20">
    <property type="match status" value="1"/>
</dbReference>
<dbReference type="GO" id="GO:0005524">
    <property type="term" value="F:ATP binding"/>
    <property type="evidence" value="ECO:0007669"/>
    <property type="project" value="UniProtKB-UniRule"/>
</dbReference>
<dbReference type="PANTHER" id="PTHR10584">
    <property type="entry name" value="SUGAR KINASE"/>
    <property type="match status" value="1"/>
</dbReference>
<evidence type="ECO:0000256" key="2">
    <source>
        <dbReference type="ARBA" id="ARBA00012035"/>
    </source>
</evidence>
<feature type="binding site" evidence="12">
    <location>
        <begin position="231"/>
        <end position="236"/>
    </location>
    <ligand>
        <name>ATP</name>
        <dbReference type="ChEBI" id="CHEBI:30616"/>
    </ligand>
</feature>
<feature type="binding site" evidence="12">
    <location>
        <position position="308"/>
    </location>
    <ligand>
        <name>K(+)</name>
        <dbReference type="ChEBI" id="CHEBI:29103"/>
    </ligand>
</feature>
<feature type="binding site" evidence="12">
    <location>
        <position position="271"/>
    </location>
    <ligand>
        <name>substrate</name>
    </ligand>
</feature>
<feature type="binding site" evidence="12">
    <location>
        <begin position="15"/>
        <end position="17"/>
    </location>
    <ligand>
        <name>substrate</name>
    </ligand>
</feature>
<feature type="binding site" evidence="12">
    <location>
        <position position="267"/>
    </location>
    <ligand>
        <name>K(+)</name>
        <dbReference type="ChEBI" id="CHEBI:29103"/>
    </ligand>
</feature>
<comment type="cofactor">
    <cofactor evidence="12">
        <name>Mg(2+)</name>
        <dbReference type="ChEBI" id="CHEBI:18420"/>
    </cofactor>
    <text evidence="12">Requires a divalent cation, most likely magnesium in vivo, as an electrophilic catalyst to aid phosphoryl group transfer. It is the chelate of the metal and the nucleotide that is the actual substrate.</text>
</comment>
<dbReference type="SUPFAM" id="SSF53613">
    <property type="entry name" value="Ribokinase-like"/>
    <property type="match status" value="1"/>
</dbReference>
<name>A0A3M8T358_9GAMM</name>
<feature type="binding site" evidence="12">
    <location>
        <position position="312"/>
    </location>
    <ligand>
        <name>K(+)</name>
        <dbReference type="ChEBI" id="CHEBI:29103"/>
    </ligand>
</feature>
<proteinExistence type="inferred from homology"/>
<comment type="similarity">
    <text evidence="12">Belongs to the carbohydrate kinase PfkB family. Ribokinase subfamily.</text>
</comment>
<dbReference type="Proteomes" id="UP000267049">
    <property type="component" value="Unassembled WGS sequence"/>
</dbReference>
<organism evidence="14 15">
    <name type="scientific">Montanilutibacter psychrotolerans</name>
    <dbReference type="NCBI Taxonomy" id="1327343"/>
    <lineage>
        <taxon>Bacteria</taxon>
        <taxon>Pseudomonadati</taxon>
        <taxon>Pseudomonadota</taxon>
        <taxon>Gammaproteobacteria</taxon>
        <taxon>Lysobacterales</taxon>
        <taxon>Lysobacteraceae</taxon>
        <taxon>Montanilutibacter</taxon>
    </lineage>
</organism>
<keyword evidence="9 12" id="KW-0460">Magnesium</keyword>
<keyword evidence="7 12" id="KW-0418">Kinase</keyword>
<dbReference type="AlphaFoldDB" id="A0A3M8T358"/>
<dbReference type="InterPro" id="IPR002173">
    <property type="entry name" value="Carboh/pur_kinase_PfkB_CS"/>
</dbReference>
<keyword evidence="15" id="KW-1185">Reference proteome</keyword>
<dbReference type="GO" id="GO:0005829">
    <property type="term" value="C:cytosol"/>
    <property type="evidence" value="ECO:0007669"/>
    <property type="project" value="TreeGrafter"/>
</dbReference>
<dbReference type="InterPro" id="IPR002139">
    <property type="entry name" value="Ribo/fructo_kinase"/>
</dbReference>
<feature type="binding site" evidence="12">
    <location>
        <begin position="270"/>
        <end position="271"/>
    </location>
    <ligand>
        <name>ATP</name>
        <dbReference type="ChEBI" id="CHEBI:30616"/>
    </ligand>
</feature>
<dbReference type="PANTHER" id="PTHR10584:SF166">
    <property type="entry name" value="RIBOKINASE"/>
    <property type="match status" value="1"/>
</dbReference>
<comment type="caution">
    <text evidence="12">Lacks conserved residue(s) required for the propagation of feature annotation.</text>
</comment>
<evidence type="ECO:0000313" key="15">
    <source>
        <dbReference type="Proteomes" id="UP000267049"/>
    </source>
</evidence>
<evidence type="ECO:0000256" key="11">
    <source>
        <dbReference type="ARBA" id="ARBA00023277"/>
    </source>
</evidence>
<dbReference type="GO" id="GO:0019303">
    <property type="term" value="P:D-ribose catabolic process"/>
    <property type="evidence" value="ECO:0007669"/>
    <property type="project" value="UniProtKB-UniRule"/>
</dbReference>
<dbReference type="OrthoDB" id="9775849at2"/>
<comment type="subcellular location">
    <subcellularLocation>
        <location evidence="12">Cytoplasm</location>
    </subcellularLocation>
</comment>
<feature type="binding site" evidence="12">
    <location>
        <position position="306"/>
    </location>
    <ligand>
        <name>K(+)</name>
        <dbReference type="ChEBI" id="CHEBI:29103"/>
    </ligand>
</feature>
<dbReference type="EC" id="2.7.1.15" evidence="2 12"/>
<feature type="binding site" evidence="12">
    <location>
        <begin position="42"/>
        <end position="46"/>
    </location>
    <ligand>
        <name>substrate</name>
    </ligand>
</feature>
<keyword evidence="5 12" id="KW-0479">Metal-binding</keyword>
<keyword evidence="10 12" id="KW-0630">Potassium</keyword>
<comment type="caution">
    <text evidence="14">The sequence shown here is derived from an EMBL/GenBank/DDBJ whole genome shotgun (WGS) entry which is preliminary data.</text>
</comment>
<comment type="pathway">
    <text evidence="12">Carbohydrate metabolism; D-ribose degradation; D-ribose 5-phosphate from beta-D-ribopyranose: step 2/2.</text>
</comment>
<feature type="binding site" evidence="12">
    <location>
        <position position="265"/>
    </location>
    <ligand>
        <name>K(+)</name>
        <dbReference type="ChEBI" id="CHEBI:29103"/>
    </ligand>
</feature>
<dbReference type="UniPathway" id="UPA00916">
    <property type="reaction ID" value="UER00889"/>
</dbReference>
<protein>
    <recommendedName>
        <fullName evidence="3 12">Ribokinase</fullName>
        <shortName evidence="12">RK</shortName>
        <ecNumber evidence="2 12">2.7.1.15</ecNumber>
    </recommendedName>
</protein>
<evidence type="ECO:0000256" key="7">
    <source>
        <dbReference type="ARBA" id="ARBA00022777"/>
    </source>
</evidence>
<feature type="binding site" evidence="12">
    <location>
        <position position="297"/>
    </location>
    <ligand>
        <name>ATP</name>
        <dbReference type="ChEBI" id="CHEBI:30616"/>
    </ligand>
</feature>
<feature type="domain" description="Carbohydrate kinase PfkB" evidence="13">
    <location>
        <begin position="7"/>
        <end position="314"/>
    </location>
</feature>
<comment type="catalytic activity">
    <reaction evidence="12">
        <text>D-ribose + ATP = D-ribose 5-phosphate + ADP + H(+)</text>
        <dbReference type="Rhea" id="RHEA:13697"/>
        <dbReference type="ChEBI" id="CHEBI:15378"/>
        <dbReference type="ChEBI" id="CHEBI:30616"/>
        <dbReference type="ChEBI" id="CHEBI:47013"/>
        <dbReference type="ChEBI" id="CHEBI:78346"/>
        <dbReference type="ChEBI" id="CHEBI:456216"/>
        <dbReference type="EC" id="2.7.1.15"/>
    </reaction>
</comment>
<evidence type="ECO:0000256" key="10">
    <source>
        <dbReference type="ARBA" id="ARBA00022958"/>
    </source>
</evidence>
<dbReference type="InterPro" id="IPR011611">
    <property type="entry name" value="PfkB_dom"/>
</dbReference>
<sequence>MTQRAGRVVVVGSFNVDHVWSVAKLPDTGETLAGEYHTGPGGKGFNQATAAARAGADTVFVCALGDDIGGQLARALATADGIDLRDAHSHAPTGTAGIYVDADGRNCIVIGAGANASLSPAFVADQHDLLGSASAVLAQLESPLAAVTEALRIACAAGVVTVLNPAPANAVASPELLALATVLTPNETEFVALLGRAGIDSPTADAIGGLGDDALHALCRRLHPRGSVVVTLGAAGCFVSHAADALRGDTSGTYRIAAEPCQAVDTTGAGDAFNGALVAALASRPGAAFAEHVTFANRYAGLSTEAEGAAASMPRQADFQARFGPGDG</sequence>
<dbReference type="EMBL" id="RIBS01000001">
    <property type="protein sequence ID" value="RNF85964.1"/>
    <property type="molecule type" value="Genomic_DNA"/>
</dbReference>
<dbReference type="InterPro" id="IPR029056">
    <property type="entry name" value="Ribokinase-like"/>
</dbReference>